<evidence type="ECO:0000256" key="1">
    <source>
        <dbReference type="SAM" id="MobiDB-lite"/>
    </source>
</evidence>
<keyword evidence="3" id="KW-1185">Reference proteome</keyword>
<dbReference type="EMBL" id="ML002255">
    <property type="protein sequence ID" value="RKP39644.1"/>
    <property type="molecule type" value="Genomic_DNA"/>
</dbReference>
<gene>
    <name evidence="2" type="ORF">BJ085DRAFT_39090</name>
</gene>
<feature type="region of interest" description="Disordered" evidence="1">
    <location>
        <begin position="42"/>
        <end position="146"/>
    </location>
</feature>
<proteinExistence type="predicted"/>
<sequence>MGRNNGNPKKGGKGSSVPNTDVFHRMNFLQAAGMLMTALSTQPRSLTETARARYPALPTPPSAAAATDPLAKGEGEGEPQLPGGADSEAQQDTRAASCCKPEGENELKETTTGPSAPAPAPAPASVLTLPSTSNSGGGSGVEGTDLTPLARFYGNTIRRIGKRTVVRW</sequence>
<organism evidence="2 3">
    <name type="scientific">Dimargaris cristalligena</name>
    <dbReference type="NCBI Taxonomy" id="215637"/>
    <lineage>
        <taxon>Eukaryota</taxon>
        <taxon>Fungi</taxon>
        <taxon>Fungi incertae sedis</taxon>
        <taxon>Zoopagomycota</taxon>
        <taxon>Kickxellomycotina</taxon>
        <taxon>Dimargaritomycetes</taxon>
        <taxon>Dimargaritales</taxon>
        <taxon>Dimargaritaceae</taxon>
        <taxon>Dimargaris</taxon>
    </lineage>
</organism>
<protein>
    <submittedName>
        <fullName evidence="2">Uncharacterized protein</fullName>
    </submittedName>
</protein>
<feature type="region of interest" description="Disordered" evidence="1">
    <location>
        <begin position="1"/>
        <end position="21"/>
    </location>
</feature>
<reference evidence="3" key="1">
    <citation type="journal article" date="2018" name="Nat. Microbiol.">
        <title>Leveraging single-cell genomics to expand the fungal tree of life.</title>
        <authorList>
            <person name="Ahrendt S.R."/>
            <person name="Quandt C.A."/>
            <person name="Ciobanu D."/>
            <person name="Clum A."/>
            <person name="Salamov A."/>
            <person name="Andreopoulos B."/>
            <person name="Cheng J.F."/>
            <person name="Woyke T."/>
            <person name="Pelin A."/>
            <person name="Henrissat B."/>
            <person name="Reynolds N.K."/>
            <person name="Benny G.L."/>
            <person name="Smith M.E."/>
            <person name="James T.Y."/>
            <person name="Grigoriev I.V."/>
        </authorList>
    </citation>
    <scope>NUCLEOTIDE SEQUENCE [LARGE SCALE GENOMIC DNA]</scope>
    <source>
        <strain evidence="3">RSA 468</strain>
    </source>
</reference>
<dbReference type="AlphaFoldDB" id="A0A4Q0A0V5"/>
<dbReference type="Proteomes" id="UP000268162">
    <property type="component" value="Unassembled WGS sequence"/>
</dbReference>
<evidence type="ECO:0000313" key="3">
    <source>
        <dbReference type="Proteomes" id="UP000268162"/>
    </source>
</evidence>
<evidence type="ECO:0000313" key="2">
    <source>
        <dbReference type="EMBL" id="RKP39644.1"/>
    </source>
</evidence>
<accession>A0A4Q0A0V5</accession>
<name>A0A4Q0A0V5_9FUNG</name>